<gene>
    <name evidence="1" type="ORF">LIER_07403</name>
</gene>
<keyword evidence="2" id="KW-1185">Reference proteome</keyword>
<sequence length="98" mass="11252">MYVTHPSRMIAKNMLFWRYLEDAEENERKNANLTCFLNGEEAEDEMGPVLPDIGSLPEVEFETSEHLVKLIGDDEKRFAQLRGGKRPLLACCMIGKYT</sequence>
<comment type="caution">
    <text evidence="1">The sequence shown here is derived from an EMBL/GenBank/DDBJ whole genome shotgun (WGS) entry which is preliminary data.</text>
</comment>
<dbReference type="AlphaFoldDB" id="A0AAV3P7Y1"/>
<evidence type="ECO:0000313" key="2">
    <source>
        <dbReference type="Proteomes" id="UP001454036"/>
    </source>
</evidence>
<name>A0AAV3P7Y1_LITER</name>
<accession>A0AAV3P7Y1</accession>
<evidence type="ECO:0000313" key="1">
    <source>
        <dbReference type="EMBL" id="GAA0147787.1"/>
    </source>
</evidence>
<protein>
    <submittedName>
        <fullName evidence="1">Uncharacterized protein</fullName>
    </submittedName>
</protein>
<organism evidence="1 2">
    <name type="scientific">Lithospermum erythrorhizon</name>
    <name type="common">Purple gromwell</name>
    <name type="synonym">Lithospermum officinale var. erythrorhizon</name>
    <dbReference type="NCBI Taxonomy" id="34254"/>
    <lineage>
        <taxon>Eukaryota</taxon>
        <taxon>Viridiplantae</taxon>
        <taxon>Streptophyta</taxon>
        <taxon>Embryophyta</taxon>
        <taxon>Tracheophyta</taxon>
        <taxon>Spermatophyta</taxon>
        <taxon>Magnoliopsida</taxon>
        <taxon>eudicotyledons</taxon>
        <taxon>Gunneridae</taxon>
        <taxon>Pentapetalae</taxon>
        <taxon>asterids</taxon>
        <taxon>lamiids</taxon>
        <taxon>Boraginales</taxon>
        <taxon>Boraginaceae</taxon>
        <taxon>Boraginoideae</taxon>
        <taxon>Lithospermeae</taxon>
        <taxon>Lithospermum</taxon>
    </lineage>
</organism>
<dbReference type="EMBL" id="BAABME010001139">
    <property type="protein sequence ID" value="GAA0147787.1"/>
    <property type="molecule type" value="Genomic_DNA"/>
</dbReference>
<reference evidence="1 2" key="1">
    <citation type="submission" date="2024-01" db="EMBL/GenBank/DDBJ databases">
        <title>The complete chloroplast genome sequence of Lithospermum erythrorhizon: insights into the phylogenetic relationship among Boraginaceae species and the maternal lineages of purple gromwells.</title>
        <authorList>
            <person name="Okada T."/>
            <person name="Watanabe K."/>
        </authorList>
    </citation>
    <scope>NUCLEOTIDE SEQUENCE [LARGE SCALE GENOMIC DNA]</scope>
</reference>
<dbReference type="Proteomes" id="UP001454036">
    <property type="component" value="Unassembled WGS sequence"/>
</dbReference>
<proteinExistence type="predicted"/>